<comment type="caution">
    <text evidence="5">Lacks conserved residue(s) required for the propagation of feature annotation.</text>
</comment>
<dbReference type="KEGG" id="dpx:DAPPUDRAFT_6759"/>
<dbReference type="Pfam" id="PF00063">
    <property type="entry name" value="Myosin_head"/>
    <property type="match status" value="1"/>
</dbReference>
<dbReference type="InterPro" id="IPR051724">
    <property type="entry name" value="Actin_motor_Myosin"/>
</dbReference>
<dbReference type="PANTHER" id="PTHR46049">
    <property type="entry name" value="AGAP003327-PA"/>
    <property type="match status" value="1"/>
</dbReference>
<feature type="non-terminal residue" evidence="7">
    <location>
        <position position="107"/>
    </location>
</feature>
<dbReference type="InterPro" id="IPR027417">
    <property type="entry name" value="P-loop_NTPase"/>
</dbReference>
<dbReference type="OMA" id="VVTEYHR"/>
<dbReference type="PANTHER" id="PTHR46049:SF3">
    <property type="entry name" value="MYOSIN VIIA"/>
    <property type="match status" value="1"/>
</dbReference>
<keyword evidence="3 5" id="KW-0518">Myosin</keyword>
<dbReference type="HOGENOM" id="CLU_2216409_0_0_1"/>
<dbReference type="GO" id="GO:0003779">
    <property type="term" value="F:actin binding"/>
    <property type="evidence" value="ECO:0007669"/>
    <property type="project" value="UniProtKB-KW"/>
</dbReference>
<evidence type="ECO:0000256" key="4">
    <source>
        <dbReference type="ARBA" id="ARBA00023175"/>
    </source>
</evidence>
<dbReference type="Gene3D" id="3.40.850.10">
    <property type="entry name" value="Kinesin motor domain"/>
    <property type="match status" value="1"/>
</dbReference>
<sequence>QGEMVWFDPCNLGYLLPGVVTEYHRSAQVVTIQSAANLTNKPQTFTLTNLSSLRRREDLGKGGVEDMISISDLNEASLLWNLKVRYDGQHIYSYTGNILVSVNPYKM</sequence>
<organism evidence="7 8">
    <name type="scientific">Daphnia pulex</name>
    <name type="common">Water flea</name>
    <dbReference type="NCBI Taxonomy" id="6669"/>
    <lineage>
        <taxon>Eukaryota</taxon>
        <taxon>Metazoa</taxon>
        <taxon>Ecdysozoa</taxon>
        <taxon>Arthropoda</taxon>
        <taxon>Crustacea</taxon>
        <taxon>Branchiopoda</taxon>
        <taxon>Diplostraca</taxon>
        <taxon>Cladocera</taxon>
        <taxon>Anomopoda</taxon>
        <taxon>Daphniidae</taxon>
        <taxon>Daphnia</taxon>
    </lineage>
</organism>
<protein>
    <recommendedName>
        <fullName evidence="6">Myosin motor domain-containing protein</fullName>
    </recommendedName>
</protein>
<dbReference type="InParanoid" id="E9FWP8"/>
<evidence type="ECO:0000256" key="3">
    <source>
        <dbReference type="ARBA" id="ARBA00023123"/>
    </source>
</evidence>
<gene>
    <name evidence="7" type="ORF">DAPPUDRAFT_6759</name>
</gene>
<dbReference type="OrthoDB" id="6341063at2759"/>
<dbReference type="eggNOG" id="KOG4229">
    <property type="taxonomic scope" value="Eukaryota"/>
</dbReference>
<evidence type="ECO:0000256" key="1">
    <source>
        <dbReference type="ARBA" id="ARBA00022741"/>
    </source>
</evidence>
<dbReference type="AlphaFoldDB" id="E9FWP8"/>
<dbReference type="InterPro" id="IPR001609">
    <property type="entry name" value="Myosin_head_motor_dom-like"/>
</dbReference>
<reference evidence="7 8" key="1">
    <citation type="journal article" date="2011" name="Science">
        <title>The ecoresponsive genome of Daphnia pulex.</title>
        <authorList>
            <person name="Colbourne J.K."/>
            <person name="Pfrender M.E."/>
            <person name="Gilbert D."/>
            <person name="Thomas W.K."/>
            <person name="Tucker A."/>
            <person name="Oakley T.H."/>
            <person name="Tokishita S."/>
            <person name="Aerts A."/>
            <person name="Arnold G.J."/>
            <person name="Basu M.K."/>
            <person name="Bauer D.J."/>
            <person name="Caceres C.E."/>
            <person name="Carmel L."/>
            <person name="Casola C."/>
            <person name="Choi J.H."/>
            <person name="Detter J.C."/>
            <person name="Dong Q."/>
            <person name="Dusheyko S."/>
            <person name="Eads B.D."/>
            <person name="Frohlich T."/>
            <person name="Geiler-Samerotte K.A."/>
            <person name="Gerlach D."/>
            <person name="Hatcher P."/>
            <person name="Jogdeo S."/>
            <person name="Krijgsveld J."/>
            <person name="Kriventseva E.V."/>
            <person name="Kultz D."/>
            <person name="Laforsch C."/>
            <person name="Lindquist E."/>
            <person name="Lopez J."/>
            <person name="Manak J.R."/>
            <person name="Muller J."/>
            <person name="Pangilinan J."/>
            <person name="Patwardhan R.P."/>
            <person name="Pitluck S."/>
            <person name="Pritham E.J."/>
            <person name="Rechtsteiner A."/>
            <person name="Rho M."/>
            <person name="Rogozin I.B."/>
            <person name="Sakarya O."/>
            <person name="Salamov A."/>
            <person name="Schaack S."/>
            <person name="Shapiro H."/>
            <person name="Shiga Y."/>
            <person name="Skalitzky C."/>
            <person name="Smith Z."/>
            <person name="Souvorov A."/>
            <person name="Sung W."/>
            <person name="Tang Z."/>
            <person name="Tsuchiya D."/>
            <person name="Tu H."/>
            <person name="Vos H."/>
            <person name="Wang M."/>
            <person name="Wolf Y.I."/>
            <person name="Yamagata H."/>
            <person name="Yamada T."/>
            <person name="Ye Y."/>
            <person name="Shaw J.R."/>
            <person name="Andrews J."/>
            <person name="Crease T.J."/>
            <person name="Tang H."/>
            <person name="Lucas S.M."/>
            <person name="Robertson H.M."/>
            <person name="Bork P."/>
            <person name="Koonin E.V."/>
            <person name="Zdobnov E.M."/>
            <person name="Grigoriev I.V."/>
            <person name="Lynch M."/>
            <person name="Boore J.L."/>
        </authorList>
    </citation>
    <scope>NUCLEOTIDE SEQUENCE [LARGE SCALE GENOMIC DNA]</scope>
</reference>
<dbReference type="GO" id="GO:0005524">
    <property type="term" value="F:ATP binding"/>
    <property type="evidence" value="ECO:0007669"/>
    <property type="project" value="UniProtKB-KW"/>
</dbReference>
<dbReference type="PhylomeDB" id="E9FWP8"/>
<evidence type="ECO:0000259" key="6">
    <source>
        <dbReference type="PROSITE" id="PS51456"/>
    </source>
</evidence>
<dbReference type="SUPFAM" id="SSF52540">
    <property type="entry name" value="P-loop containing nucleoside triphosphate hydrolases"/>
    <property type="match status" value="1"/>
</dbReference>
<evidence type="ECO:0000256" key="2">
    <source>
        <dbReference type="ARBA" id="ARBA00022840"/>
    </source>
</evidence>
<accession>E9FWP8</accession>
<dbReference type="Proteomes" id="UP000000305">
    <property type="component" value="Unassembled WGS sequence"/>
</dbReference>
<keyword evidence="1" id="KW-0547">Nucleotide-binding</keyword>
<evidence type="ECO:0000313" key="7">
    <source>
        <dbReference type="EMBL" id="EFX88394.1"/>
    </source>
</evidence>
<dbReference type="GO" id="GO:0016459">
    <property type="term" value="C:myosin complex"/>
    <property type="evidence" value="ECO:0007669"/>
    <property type="project" value="UniProtKB-KW"/>
</dbReference>
<keyword evidence="5" id="KW-0009">Actin-binding</keyword>
<dbReference type="GO" id="GO:0003774">
    <property type="term" value="F:cytoskeletal motor activity"/>
    <property type="evidence" value="ECO:0007669"/>
    <property type="project" value="InterPro"/>
</dbReference>
<keyword evidence="2" id="KW-0067">ATP-binding</keyword>
<feature type="domain" description="Myosin motor" evidence="6">
    <location>
        <begin position="62"/>
        <end position="107"/>
    </location>
</feature>
<dbReference type="InterPro" id="IPR036961">
    <property type="entry name" value="Kinesin_motor_dom_sf"/>
</dbReference>
<dbReference type="EMBL" id="GL732526">
    <property type="protein sequence ID" value="EFX88394.1"/>
    <property type="molecule type" value="Genomic_DNA"/>
</dbReference>
<comment type="similarity">
    <text evidence="5">Belongs to the TRAFAC class myosin-kinesin ATPase superfamily. Myosin family.</text>
</comment>
<evidence type="ECO:0000256" key="5">
    <source>
        <dbReference type="PROSITE-ProRule" id="PRU00782"/>
    </source>
</evidence>
<name>E9FWP8_DAPPU</name>
<feature type="non-terminal residue" evidence="7">
    <location>
        <position position="1"/>
    </location>
</feature>
<proteinExistence type="inferred from homology"/>
<dbReference type="STRING" id="6669.E9FWP8"/>
<keyword evidence="8" id="KW-1185">Reference proteome</keyword>
<keyword evidence="4" id="KW-0505">Motor protein</keyword>
<dbReference type="PROSITE" id="PS51456">
    <property type="entry name" value="MYOSIN_MOTOR"/>
    <property type="match status" value="1"/>
</dbReference>
<evidence type="ECO:0000313" key="8">
    <source>
        <dbReference type="Proteomes" id="UP000000305"/>
    </source>
</evidence>